<dbReference type="AlphaFoldDB" id="A0ABD1SK74"/>
<comment type="caution">
    <text evidence="1">The sequence shown here is derived from an EMBL/GenBank/DDBJ whole genome shotgun (WGS) entry which is preliminary data.</text>
</comment>
<reference evidence="2" key="1">
    <citation type="submission" date="2024-07" db="EMBL/GenBank/DDBJ databases">
        <title>Two chromosome-level genome assemblies of Korean endemic species Abeliophyllum distichum and Forsythia ovata (Oleaceae).</title>
        <authorList>
            <person name="Jang H."/>
        </authorList>
    </citation>
    <scope>NUCLEOTIDE SEQUENCE [LARGE SCALE GENOMIC DNA]</scope>
</reference>
<keyword evidence="2" id="KW-1185">Reference proteome</keyword>
<evidence type="ECO:0000313" key="2">
    <source>
        <dbReference type="Proteomes" id="UP001604277"/>
    </source>
</evidence>
<evidence type="ECO:0000313" key="1">
    <source>
        <dbReference type="EMBL" id="KAL2501124.1"/>
    </source>
</evidence>
<protein>
    <submittedName>
        <fullName evidence="1">Uncharacterized protein</fullName>
    </submittedName>
</protein>
<name>A0ABD1SK74_9LAMI</name>
<gene>
    <name evidence="1" type="ORF">Fot_34972</name>
</gene>
<proteinExistence type="predicted"/>
<organism evidence="1 2">
    <name type="scientific">Forsythia ovata</name>
    <dbReference type="NCBI Taxonomy" id="205694"/>
    <lineage>
        <taxon>Eukaryota</taxon>
        <taxon>Viridiplantae</taxon>
        <taxon>Streptophyta</taxon>
        <taxon>Embryophyta</taxon>
        <taxon>Tracheophyta</taxon>
        <taxon>Spermatophyta</taxon>
        <taxon>Magnoliopsida</taxon>
        <taxon>eudicotyledons</taxon>
        <taxon>Gunneridae</taxon>
        <taxon>Pentapetalae</taxon>
        <taxon>asterids</taxon>
        <taxon>lamiids</taxon>
        <taxon>Lamiales</taxon>
        <taxon>Oleaceae</taxon>
        <taxon>Forsythieae</taxon>
        <taxon>Forsythia</taxon>
    </lineage>
</organism>
<accession>A0ABD1SK74</accession>
<dbReference type="Proteomes" id="UP001604277">
    <property type="component" value="Unassembled WGS sequence"/>
</dbReference>
<sequence>MKQLSIAVEEEIKSKKKIGVMLQIKGTFILLTGGAFDGDFDIPIFTDPCDVDIIDPFNDVTFEDPHKTLNFPSVATTQYVISSLIKNDEWDCGTPLATNAEGLMSNVADHDSYLVMTRGVVVGPRLFGKLDVLDLTLRSRVATFKSVYLKVLHALHRTTTEKKYSKKAVQTRPWKYEKQTTSRPLAA</sequence>
<dbReference type="EMBL" id="JBFOLJ010000010">
    <property type="protein sequence ID" value="KAL2501124.1"/>
    <property type="molecule type" value="Genomic_DNA"/>
</dbReference>